<dbReference type="PANTHER" id="PTHR35544">
    <property type="entry name" value="RIBOSOMAL BIOGENESIS FACTOR"/>
    <property type="match status" value="1"/>
</dbReference>
<proteinExistence type="predicted"/>
<protein>
    <submittedName>
        <fullName evidence="2">Uncharacterized protein</fullName>
    </submittedName>
</protein>
<organism evidence="2 3">
    <name type="scientific">Fukomys damarensis</name>
    <name type="common">Damaraland mole rat</name>
    <name type="synonym">Cryptomys damarensis</name>
    <dbReference type="NCBI Taxonomy" id="885580"/>
    <lineage>
        <taxon>Eukaryota</taxon>
        <taxon>Metazoa</taxon>
        <taxon>Chordata</taxon>
        <taxon>Craniata</taxon>
        <taxon>Vertebrata</taxon>
        <taxon>Euteleostomi</taxon>
        <taxon>Mammalia</taxon>
        <taxon>Eutheria</taxon>
        <taxon>Euarchontoglires</taxon>
        <taxon>Glires</taxon>
        <taxon>Rodentia</taxon>
        <taxon>Hystricomorpha</taxon>
        <taxon>Bathyergidae</taxon>
        <taxon>Fukomys</taxon>
    </lineage>
</organism>
<evidence type="ECO:0000313" key="3">
    <source>
        <dbReference type="Proteomes" id="UP000028990"/>
    </source>
</evidence>
<dbReference type="Pfam" id="PF15679">
    <property type="entry name" value="DUF4665"/>
    <property type="match status" value="1"/>
</dbReference>
<evidence type="ECO:0000256" key="1">
    <source>
        <dbReference type="SAM" id="MobiDB-lite"/>
    </source>
</evidence>
<gene>
    <name evidence="2" type="ORF">H920_14305</name>
</gene>
<keyword evidence="3" id="KW-1185">Reference proteome</keyword>
<dbReference type="GO" id="GO:0042254">
    <property type="term" value="P:ribosome biogenesis"/>
    <property type="evidence" value="ECO:0007669"/>
    <property type="project" value="InterPro"/>
</dbReference>
<sequence length="290" mass="32745">MVRFLFNKEPLNPTSQPLSVKEQRESDCLNGDLGIRRWISKNVIKRKAFELLAHYKRRARRRGALPQQPRPDAAEVRSATSWERGRRRAAAATERRDSGDSLHGSRDSNAAERLVHTHSPGPVEKWRQLGKGQRTSAIPPKGKDAEGEAALRAGLPLVYDTRSRGKPLALWAGLRLVGGNPLLGTEVRSTMAKNKLRGQKSRNVFHIASQKNFKSKNKAKPVTTNLKKINIVNAEKVRRMNNAFINIQKELANFSKRLTLEPLEKKLNNQQRHENEPVNVDEAARLMAQL</sequence>
<feature type="compositionally biased region" description="Basic and acidic residues" evidence="1">
    <location>
        <begin position="93"/>
        <end position="115"/>
    </location>
</feature>
<accession>A0A091D296</accession>
<feature type="region of interest" description="Disordered" evidence="1">
    <location>
        <begin position="60"/>
        <end position="147"/>
    </location>
</feature>
<dbReference type="InterPro" id="IPR031389">
    <property type="entry name" value="RBIS"/>
</dbReference>
<reference evidence="2 3" key="1">
    <citation type="submission" date="2013-11" db="EMBL/GenBank/DDBJ databases">
        <title>The Damaraland mole rat (Fukomys damarensis) genome and evolution of African mole rats.</title>
        <authorList>
            <person name="Gladyshev V.N."/>
            <person name="Fang X."/>
        </authorList>
    </citation>
    <scope>NUCLEOTIDE SEQUENCE [LARGE SCALE GENOMIC DNA]</scope>
    <source>
        <tissue evidence="2">Liver</tissue>
    </source>
</reference>
<dbReference type="AlphaFoldDB" id="A0A091D296"/>
<dbReference type="eggNOG" id="ENOG502S982">
    <property type="taxonomic scope" value="Eukaryota"/>
</dbReference>
<evidence type="ECO:0000313" key="2">
    <source>
        <dbReference type="EMBL" id="KFO24300.1"/>
    </source>
</evidence>
<dbReference type="GO" id="GO:0005730">
    <property type="term" value="C:nucleolus"/>
    <property type="evidence" value="ECO:0007669"/>
    <property type="project" value="TreeGrafter"/>
</dbReference>
<dbReference type="EMBL" id="KN123623">
    <property type="protein sequence ID" value="KFO24300.1"/>
    <property type="molecule type" value="Genomic_DNA"/>
</dbReference>
<name>A0A091D296_FUKDA</name>
<dbReference type="PANTHER" id="PTHR35544:SF4">
    <property type="entry name" value="RIBOSOMAL BIOGENESIS FACTOR"/>
    <property type="match status" value="1"/>
</dbReference>
<dbReference type="Proteomes" id="UP000028990">
    <property type="component" value="Unassembled WGS sequence"/>
</dbReference>